<organism evidence="3 4">
    <name type="scientific">Tritrichomonas foetus</name>
    <dbReference type="NCBI Taxonomy" id="1144522"/>
    <lineage>
        <taxon>Eukaryota</taxon>
        <taxon>Metamonada</taxon>
        <taxon>Parabasalia</taxon>
        <taxon>Tritrichomonadida</taxon>
        <taxon>Tritrichomonadidae</taxon>
        <taxon>Tritrichomonas</taxon>
    </lineage>
</organism>
<dbReference type="InterPro" id="IPR008936">
    <property type="entry name" value="Rho_GTPase_activation_prot"/>
</dbReference>
<feature type="coiled-coil region" evidence="1">
    <location>
        <begin position="306"/>
        <end position="364"/>
    </location>
</feature>
<evidence type="ECO:0000313" key="3">
    <source>
        <dbReference type="EMBL" id="OHT05202.1"/>
    </source>
</evidence>
<protein>
    <recommendedName>
        <fullName evidence="2">FAM13A-like domain-containing protein</fullName>
    </recommendedName>
</protein>
<gene>
    <name evidence="3" type="ORF">TRFO_27139</name>
</gene>
<sequence>MKKKVDFPPEIFNQPYDSLPLNESHIPIIFDEIIEYFENNKDDFTKHLSKSLALSSIFATDGSYSSDVSDVFMQFIKLLCELPEPFIPKHLIMLYSESPSLTSAQQVIANLQSSKRTLFNRFITLLRDIIKNTIYPLEFDRILGSAFAHQQTHNFFDFLTKQNSSALCFPWIPIKSFLPEEPPNAYPEIEIDELIDYTKVDAEVPPELLVAPSQTVAEQLSELYNNTKLRAKSYGLTDEVLENIDSITIKDAEKFRSELKLILLQFEREIATLIKRKPVKSDKTPLSSLYRLHMRLRNKCRNQSRRDDLIIEKKKLQRELNDFRSEFEEKYGRKISSAADKAPVAAKYQRYKAIKEELAKLSKKPPH</sequence>
<dbReference type="Proteomes" id="UP000179807">
    <property type="component" value="Unassembled WGS sequence"/>
</dbReference>
<accession>A0A1J4K2K9</accession>
<dbReference type="InterPro" id="IPR059029">
    <property type="entry name" value="FAM13A_dom"/>
</dbReference>
<dbReference type="GeneID" id="94840062"/>
<feature type="domain" description="FAM13A-like" evidence="2">
    <location>
        <begin position="308"/>
        <end position="362"/>
    </location>
</feature>
<reference evidence="3" key="1">
    <citation type="submission" date="2016-10" db="EMBL/GenBank/DDBJ databases">
        <authorList>
            <person name="Benchimol M."/>
            <person name="Almeida L.G."/>
            <person name="Vasconcelos A.T."/>
            <person name="Perreira-Neves A."/>
            <person name="Rosa I.A."/>
            <person name="Tasca T."/>
            <person name="Bogo M.R."/>
            <person name="de Souza W."/>
        </authorList>
    </citation>
    <scope>NUCLEOTIDE SEQUENCE [LARGE SCALE GENOMIC DNA]</scope>
    <source>
        <strain evidence="3">K</strain>
    </source>
</reference>
<dbReference type="RefSeq" id="XP_068358338.1">
    <property type="nucleotide sequence ID" value="XM_068505358.1"/>
</dbReference>
<dbReference type="Pfam" id="PF26116">
    <property type="entry name" value="FAM13A"/>
    <property type="match status" value="1"/>
</dbReference>
<proteinExistence type="predicted"/>
<evidence type="ECO:0000313" key="4">
    <source>
        <dbReference type="Proteomes" id="UP000179807"/>
    </source>
</evidence>
<dbReference type="VEuPathDB" id="TrichDB:TRFO_27139"/>
<dbReference type="SUPFAM" id="SSF48350">
    <property type="entry name" value="GTPase activation domain, GAP"/>
    <property type="match status" value="1"/>
</dbReference>
<keyword evidence="4" id="KW-1185">Reference proteome</keyword>
<dbReference type="EMBL" id="MLAK01000766">
    <property type="protein sequence ID" value="OHT05202.1"/>
    <property type="molecule type" value="Genomic_DNA"/>
</dbReference>
<evidence type="ECO:0000259" key="2">
    <source>
        <dbReference type="Pfam" id="PF26116"/>
    </source>
</evidence>
<keyword evidence="1" id="KW-0175">Coiled coil</keyword>
<comment type="caution">
    <text evidence="3">The sequence shown here is derived from an EMBL/GenBank/DDBJ whole genome shotgun (WGS) entry which is preliminary data.</text>
</comment>
<dbReference type="AlphaFoldDB" id="A0A1J4K2K9"/>
<name>A0A1J4K2K9_9EUKA</name>
<evidence type="ECO:0000256" key="1">
    <source>
        <dbReference type="SAM" id="Coils"/>
    </source>
</evidence>